<dbReference type="Proteomes" id="UP000762676">
    <property type="component" value="Unassembled WGS sequence"/>
</dbReference>
<evidence type="ECO:0000313" key="3">
    <source>
        <dbReference type="EMBL" id="GFS27692.1"/>
    </source>
</evidence>
<dbReference type="EMBL" id="BMAT01010552">
    <property type="protein sequence ID" value="GFS27692.1"/>
    <property type="molecule type" value="Genomic_DNA"/>
</dbReference>
<keyword evidence="4" id="KW-1185">Reference proteome</keyword>
<keyword evidence="2" id="KW-0812">Transmembrane</keyword>
<evidence type="ECO:0000256" key="1">
    <source>
        <dbReference type="SAM" id="MobiDB-lite"/>
    </source>
</evidence>
<accession>A0AAV4JY78</accession>
<evidence type="ECO:0000313" key="4">
    <source>
        <dbReference type="Proteomes" id="UP000762676"/>
    </source>
</evidence>
<gene>
    <name evidence="3" type="ORF">ElyMa_005294700</name>
</gene>
<keyword evidence="2" id="KW-1133">Transmembrane helix</keyword>
<name>A0AAV4JY78_9GAST</name>
<feature type="compositionally biased region" description="Acidic residues" evidence="1">
    <location>
        <begin position="1"/>
        <end position="10"/>
    </location>
</feature>
<dbReference type="AlphaFoldDB" id="A0AAV4JY78"/>
<sequence>MSQLEADWENSEVLPNQRSGGDDYTKPSALTLLKDEVHSADKRQTAVSLLSLSLCYFIRKRGKTYISLKIVVVIVVVVVVVVVVVAAAVVVKQLREWLKQKNVYIEKLF</sequence>
<keyword evidence="2" id="KW-0472">Membrane</keyword>
<evidence type="ECO:0000256" key="2">
    <source>
        <dbReference type="SAM" id="Phobius"/>
    </source>
</evidence>
<reference evidence="3 4" key="1">
    <citation type="journal article" date="2021" name="Elife">
        <title>Chloroplast acquisition without the gene transfer in kleptoplastic sea slugs, Plakobranchus ocellatus.</title>
        <authorList>
            <person name="Maeda T."/>
            <person name="Takahashi S."/>
            <person name="Yoshida T."/>
            <person name="Shimamura S."/>
            <person name="Takaki Y."/>
            <person name="Nagai Y."/>
            <person name="Toyoda A."/>
            <person name="Suzuki Y."/>
            <person name="Arimoto A."/>
            <person name="Ishii H."/>
            <person name="Satoh N."/>
            <person name="Nishiyama T."/>
            <person name="Hasebe M."/>
            <person name="Maruyama T."/>
            <person name="Minagawa J."/>
            <person name="Obokata J."/>
            <person name="Shigenobu S."/>
        </authorList>
    </citation>
    <scope>NUCLEOTIDE SEQUENCE [LARGE SCALE GENOMIC DNA]</scope>
</reference>
<comment type="caution">
    <text evidence="3">The sequence shown here is derived from an EMBL/GenBank/DDBJ whole genome shotgun (WGS) entry which is preliminary data.</text>
</comment>
<proteinExistence type="predicted"/>
<feature type="transmembrane region" description="Helical" evidence="2">
    <location>
        <begin position="66"/>
        <end position="91"/>
    </location>
</feature>
<feature type="region of interest" description="Disordered" evidence="1">
    <location>
        <begin position="1"/>
        <end position="24"/>
    </location>
</feature>
<organism evidence="3 4">
    <name type="scientific">Elysia marginata</name>
    <dbReference type="NCBI Taxonomy" id="1093978"/>
    <lineage>
        <taxon>Eukaryota</taxon>
        <taxon>Metazoa</taxon>
        <taxon>Spiralia</taxon>
        <taxon>Lophotrochozoa</taxon>
        <taxon>Mollusca</taxon>
        <taxon>Gastropoda</taxon>
        <taxon>Heterobranchia</taxon>
        <taxon>Euthyneura</taxon>
        <taxon>Panpulmonata</taxon>
        <taxon>Sacoglossa</taxon>
        <taxon>Placobranchoidea</taxon>
        <taxon>Plakobranchidae</taxon>
        <taxon>Elysia</taxon>
    </lineage>
</organism>
<protein>
    <submittedName>
        <fullName evidence="3">Uncharacterized protein</fullName>
    </submittedName>
</protein>